<evidence type="ECO:0000256" key="8">
    <source>
        <dbReference type="ARBA" id="ARBA00029565"/>
    </source>
</evidence>
<dbReference type="PANTHER" id="PTHR11627">
    <property type="entry name" value="FRUCTOSE-BISPHOSPHATE ALDOLASE"/>
    <property type="match status" value="1"/>
</dbReference>
<evidence type="ECO:0000313" key="10">
    <source>
        <dbReference type="EMBL" id="ABG58613.1"/>
    </source>
</evidence>
<reference evidence="10 11" key="1">
    <citation type="journal article" date="2007" name="Appl. Environ. Microbiol.">
        <title>Genome sequence of the cellulolytic gliding bacterium Cytophaga hutchinsonii.</title>
        <authorList>
            <person name="Xie G."/>
            <person name="Bruce D.C."/>
            <person name="Challacombe J.F."/>
            <person name="Chertkov O."/>
            <person name="Detter J.C."/>
            <person name="Gilna P."/>
            <person name="Han C.S."/>
            <person name="Lucas S."/>
            <person name="Misra M."/>
            <person name="Myers G.L."/>
            <person name="Richardson P."/>
            <person name="Tapia R."/>
            <person name="Thayer N."/>
            <person name="Thompson L.S."/>
            <person name="Brettin T.S."/>
            <person name="Henrissat B."/>
            <person name="Wilson D.B."/>
            <person name="McBride M.J."/>
        </authorList>
    </citation>
    <scope>NUCLEOTIDE SEQUENCE [LARGE SCALE GENOMIC DNA]</scope>
    <source>
        <strain evidence="11">ATCC 33406 / DSM 1761 / CIP 103989 / NBRC 15051 / NCIMB 9469 / D465</strain>
    </source>
</reference>
<evidence type="ECO:0000256" key="5">
    <source>
        <dbReference type="ARBA" id="ARBA00023152"/>
    </source>
</evidence>
<evidence type="ECO:0000256" key="1">
    <source>
        <dbReference type="ARBA" id="ARBA00000441"/>
    </source>
</evidence>
<comment type="pathway">
    <text evidence="2">Carbohydrate degradation; glycolysis; D-glyceraldehyde 3-phosphate and glycerone phosphate from D-glucose: step 4/4.</text>
</comment>
<keyword evidence="11" id="KW-1185">Reference proteome</keyword>
<dbReference type="RefSeq" id="WP_011584728.1">
    <property type="nucleotide sequence ID" value="NC_008255.1"/>
</dbReference>
<dbReference type="CDD" id="cd00949">
    <property type="entry name" value="FBP_aldolase_I_bact"/>
    <property type="match status" value="1"/>
</dbReference>
<comment type="catalytic activity">
    <reaction evidence="1">
        <text>beta-D-fructose 1,6-bisphosphate = D-glyceraldehyde 3-phosphate + dihydroxyacetone phosphate</text>
        <dbReference type="Rhea" id="RHEA:14729"/>
        <dbReference type="ChEBI" id="CHEBI:32966"/>
        <dbReference type="ChEBI" id="CHEBI:57642"/>
        <dbReference type="ChEBI" id="CHEBI:59776"/>
        <dbReference type="EC" id="4.1.2.13"/>
    </reaction>
</comment>
<dbReference type="GO" id="GO:0004332">
    <property type="term" value="F:fructose-bisphosphate aldolase activity"/>
    <property type="evidence" value="ECO:0007669"/>
    <property type="project" value="UniProtKB-EC"/>
</dbReference>
<organism evidence="10 11">
    <name type="scientific">Cytophaga hutchinsonii (strain ATCC 33406 / DSM 1761 / CIP 103989 / NBRC 15051 / NCIMB 9469 / D465)</name>
    <dbReference type="NCBI Taxonomy" id="269798"/>
    <lineage>
        <taxon>Bacteria</taxon>
        <taxon>Pseudomonadati</taxon>
        <taxon>Bacteroidota</taxon>
        <taxon>Cytophagia</taxon>
        <taxon>Cytophagales</taxon>
        <taxon>Cytophagaceae</taxon>
        <taxon>Cytophaga</taxon>
    </lineage>
</organism>
<evidence type="ECO:0000256" key="7">
    <source>
        <dbReference type="ARBA" id="ARBA00023270"/>
    </source>
</evidence>
<dbReference type="InterPro" id="IPR000741">
    <property type="entry name" value="FBA_I"/>
</dbReference>
<evidence type="ECO:0000256" key="4">
    <source>
        <dbReference type="ARBA" id="ARBA00013068"/>
    </source>
</evidence>
<dbReference type="KEGG" id="chu:CHU_1341"/>
<protein>
    <recommendedName>
        <fullName evidence="8">Fructose-bisphosphate aldolase class 1</fullName>
        <ecNumber evidence="4">4.1.2.13</ecNumber>
    </recommendedName>
    <alternativeName>
        <fullName evidence="9">Fructose-bisphosphate aldolase class I</fullName>
    </alternativeName>
</protein>
<dbReference type="InterPro" id="IPR013785">
    <property type="entry name" value="Aldolase_TIM"/>
</dbReference>
<proteinExistence type="inferred from homology"/>
<dbReference type="EC" id="4.1.2.13" evidence="4"/>
<dbReference type="AlphaFoldDB" id="A0A6N4SQR2"/>
<gene>
    <name evidence="10" type="primary">alf</name>
    <name evidence="10" type="ordered locus">CHU_1341</name>
</gene>
<dbReference type="GO" id="GO:0006096">
    <property type="term" value="P:glycolytic process"/>
    <property type="evidence" value="ECO:0007669"/>
    <property type="project" value="UniProtKB-UniPathway"/>
</dbReference>
<sequence length="296" mass="32862">MTIFEQQLRRMKQDKGFIAALDQSGGSTPKALTGYGIQENAYKNEDEMYGLIHAMRSRVLTDKSFTGDKILGVILFEKTLNAKVEGMPTTEYLWKKHIVPFLKIDKGLEEKKNDVQLMKPIPNLAGIIQDAKSKGVFGTKMRSVIFANNQAGIAAVVQQQFEFARIIIENGLVPIIEPEVDIHAADKKEIEATLKAALLEQLNKLTANQNVMLKLTLPAENNFYSDLTTHPQVVRVVALSGGYDFEKATNLLANNKNVIASFSRALLDDLRVDQTTEQFSTVLSKAIDGIYNASIT</sequence>
<dbReference type="EMBL" id="CP000383">
    <property type="protein sequence ID" value="ABG58613.1"/>
    <property type="molecule type" value="Genomic_DNA"/>
</dbReference>
<dbReference type="Gene3D" id="3.20.20.70">
    <property type="entry name" value="Aldolase class I"/>
    <property type="match status" value="1"/>
</dbReference>
<dbReference type="UniPathway" id="UPA00109">
    <property type="reaction ID" value="UER00183"/>
</dbReference>
<dbReference type="Pfam" id="PF00274">
    <property type="entry name" value="Glycolytic"/>
    <property type="match status" value="1"/>
</dbReference>
<accession>A0A6N4SQR2</accession>
<name>A0A6N4SQR2_CYTH3</name>
<evidence type="ECO:0000256" key="6">
    <source>
        <dbReference type="ARBA" id="ARBA00023239"/>
    </source>
</evidence>
<comment type="similarity">
    <text evidence="3">Belongs to the class I fructose-bisphosphate aldolase family.</text>
</comment>
<dbReference type="InterPro" id="IPR023014">
    <property type="entry name" value="FBA_I_Gram+-type"/>
</dbReference>
<dbReference type="Proteomes" id="UP000001822">
    <property type="component" value="Chromosome"/>
</dbReference>
<keyword evidence="5" id="KW-0324">Glycolysis</keyword>
<dbReference type="OrthoDB" id="9813469at2"/>
<dbReference type="NCBIfam" id="NF003784">
    <property type="entry name" value="PRK05377.1"/>
    <property type="match status" value="1"/>
</dbReference>
<keyword evidence="7" id="KW-0704">Schiff base</keyword>
<evidence type="ECO:0000256" key="3">
    <source>
        <dbReference type="ARBA" id="ARBA00010387"/>
    </source>
</evidence>
<evidence type="ECO:0000256" key="2">
    <source>
        <dbReference type="ARBA" id="ARBA00004714"/>
    </source>
</evidence>
<keyword evidence="6 10" id="KW-0456">Lyase</keyword>
<dbReference type="SUPFAM" id="SSF51569">
    <property type="entry name" value="Aldolase"/>
    <property type="match status" value="1"/>
</dbReference>
<evidence type="ECO:0000256" key="9">
    <source>
        <dbReference type="ARBA" id="ARBA00029799"/>
    </source>
</evidence>
<evidence type="ECO:0000313" key="11">
    <source>
        <dbReference type="Proteomes" id="UP000001822"/>
    </source>
</evidence>